<dbReference type="EMBL" id="JYNU01000057">
    <property type="protein sequence ID" value="KMO68957.1"/>
    <property type="molecule type" value="Genomic_DNA"/>
</dbReference>
<evidence type="ECO:0008006" key="3">
    <source>
        <dbReference type="Google" id="ProtNLM"/>
    </source>
</evidence>
<comment type="caution">
    <text evidence="1">The sequence shown here is derived from an EMBL/GenBank/DDBJ whole genome shotgun (WGS) entry which is preliminary data.</text>
</comment>
<organism evidence="1 2">
    <name type="scientific">Mycolicibacterium obuense</name>
    <dbReference type="NCBI Taxonomy" id="1807"/>
    <lineage>
        <taxon>Bacteria</taxon>
        <taxon>Bacillati</taxon>
        <taxon>Actinomycetota</taxon>
        <taxon>Actinomycetes</taxon>
        <taxon>Mycobacteriales</taxon>
        <taxon>Mycobacteriaceae</taxon>
        <taxon>Mycolicibacterium</taxon>
    </lineage>
</organism>
<accession>A0A0J6VH90</accession>
<protein>
    <recommendedName>
        <fullName evidence="3">tRNA (Adenosine(37)-N6)-threonylcarbamoyltransferase complex dimerization subunit type 1 TsaB</fullName>
    </recommendedName>
</protein>
<dbReference type="AlphaFoldDB" id="A0A0J6VH90"/>
<evidence type="ECO:0000313" key="2">
    <source>
        <dbReference type="Proteomes" id="UP000036313"/>
    </source>
</evidence>
<dbReference type="Proteomes" id="UP000036313">
    <property type="component" value="Unassembled WGS sequence"/>
</dbReference>
<proteinExistence type="predicted"/>
<dbReference type="PATRIC" id="fig|1807.14.peg.4413"/>
<gene>
    <name evidence="1" type="ORF">MOBUDSM44075_04378</name>
</gene>
<sequence length="35" mass="3862">MTGLVAVVADWDAEPEPLVPLYLRRPDAKPSAVKR</sequence>
<evidence type="ECO:0000313" key="1">
    <source>
        <dbReference type="EMBL" id="KMO68957.1"/>
    </source>
</evidence>
<reference evidence="1 2" key="1">
    <citation type="journal article" date="2015" name="Genome Biol. Evol.">
        <title>Characterization of Three Mycobacterium spp. with Potential Use in Bioremediation by Genome Sequencing and Comparative Genomics.</title>
        <authorList>
            <person name="Das S."/>
            <person name="Pettersson B.M."/>
            <person name="Behra P.R."/>
            <person name="Ramesh M."/>
            <person name="Dasgupta S."/>
            <person name="Bhattacharya A."/>
            <person name="Kirsebom L.A."/>
        </authorList>
    </citation>
    <scope>NUCLEOTIDE SEQUENCE [LARGE SCALE GENOMIC DNA]</scope>
    <source>
        <strain evidence="1 2">DSM 44075</strain>
    </source>
</reference>
<name>A0A0J6VH90_9MYCO</name>